<organism evidence="2 3">
    <name type="scientific">Azotobacter chroococcum</name>
    <dbReference type="NCBI Taxonomy" id="353"/>
    <lineage>
        <taxon>Bacteria</taxon>
        <taxon>Pseudomonadati</taxon>
        <taxon>Pseudomonadota</taxon>
        <taxon>Gammaproteobacteria</taxon>
        <taxon>Pseudomonadales</taxon>
        <taxon>Pseudomonadaceae</taxon>
        <taxon>Azotobacter</taxon>
    </lineage>
</organism>
<evidence type="ECO:0000313" key="3">
    <source>
        <dbReference type="Proteomes" id="UP000596192"/>
    </source>
</evidence>
<evidence type="ECO:0000313" key="2">
    <source>
        <dbReference type="EMBL" id="QQE90253.1"/>
    </source>
</evidence>
<sequence>MSNQFKPGDLALVIRCKLVPEMVGKCVELCECVHPNETSFHPGGPWINDGDAPCWIVAGDGLLSNSVRQGVAPHPFSMLPESHLRPLRGDFQPEQQKKEAVHG</sequence>
<dbReference type="EMBL" id="CP066310">
    <property type="protein sequence ID" value="QQE90253.1"/>
    <property type="molecule type" value="Genomic_DNA"/>
</dbReference>
<reference evidence="2 3" key="1">
    <citation type="submission" date="2020-12" db="EMBL/GenBank/DDBJ databases">
        <title>Genomic Analysis and Response surface optimization of nitrogen-fixing conditions for A. chroococcum strain HR1, Isolation from rhizosphere soil.</title>
        <authorList>
            <person name="Li J."/>
            <person name="Yang H."/>
            <person name="Liu H."/>
            <person name="Wang C."/>
            <person name="Tian Y."/>
            <person name="Lu X.Y."/>
        </authorList>
    </citation>
    <scope>NUCLEOTIDE SEQUENCE [LARGE SCALE GENOMIC DNA]</scope>
    <source>
        <strain evidence="2 3">HR1</strain>
    </source>
</reference>
<proteinExistence type="predicted"/>
<dbReference type="RefSeq" id="WP_198867644.1">
    <property type="nucleotide sequence ID" value="NZ_CP066310.1"/>
</dbReference>
<gene>
    <name evidence="2" type="ORF">GKQ51_08155</name>
</gene>
<protein>
    <submittedName>
        <fullName evidence="2">Uncharacterized protein</fullName>
    </submittedName>
</protein>
<dbReference type="Proteomes" id="UP000596192">
    <property type="component" value="Chromosome"/>
</dbReference>
<accession>A0AAQ0C058</accession>
<feature type="region of interest" description="Disordered" evidence="1">
    <location>
        <begin position="78"/>
        <end position="103"/>
    </location>
</feature>
<dbReference type="AlphaFoldDB" id="A0AAQ0C058"/>
<name>A0AAQ0C058_9GAMM</name>
<evidence type="ECO:0000256" key="1">
    <source>
        <dbReference type="SAM" id="MobiDB-lite"/>
    </source>
</evidence>